<dbReference type="GO" id="GO:0005634">
    <property type="term" value="C:nucleus"/>
    <property type="evidence" value="ECO:0007669"/>
    <property type="project" value="UniProtKB-SubCell"/>
</dbReference>
<dbReference type="InterPro" id="IPR001138">
    <property type="entry name" value="Zn2Cys6_DnaBD"/>
</dbReference>
<dbReference type="GO" id="GO:0003677">
    <property type="term" value="F:DNA binding"/>
    <property type="evidence" value="ECO:0007669"/>
    <property type="project" value="InterPro"/>
</dbReference>
<gene>
    <name evidence="6" type="ORF">H0G86_005003</name>
</gene>
<dbReference type="EMBL" id="CP075865">
    <property type="protein sequence ID" value="QYS97790.1"/>
    <property type="molecule type" value="Genomic_DNA"/>
</dbReference>
<name>A0A8G0LDQ0_9HYPO</name>
<accession>A0A8G0LDQ0</accession>
<dbReference type="PROSITE" id="PS50048">
    <property type="entry name" value="ZN2_CY6_FUNGAL_2"/>
    <property type="match status" value="1"/>
</dbReference>
<dbReference type="AlphaFoldDB" id="A0A8G0LDQ0"/>
<keyword evidence="2" id="KW-0479">Metal-binding</keyword>
<evidence type="ECO:0000259" key="5">
    <source>
        <dbReference type="PROSITE" id="PS50048"/>
    </source>
</evidence>
<dbReference type="InterPro" id="IPR007219">
    <property type="entry name" value="XnlR_reg_dom"/>
</dbReference>
<keyword evidence="7" id="KW-1185">Reference proteome</keyword>
<feature type="domain" description="Zn(2)-C6 fungal-type" evidence="5">
    <location>
        <begin position="72"/>
        <end position="101"/>
    </location>
</feature>
<dbReference type="PANTHER" id="PTHR31001">
    <property type="entry name" value="UNCHARACTERIZED TRANSCRIPTIONAL REGULATORY PROTEIN"/>
    <property type="match status" value="1"/>
</dbReference>
<evidence type="ECO:0000256" key="3">
    <source>
        <dbReference type="ARBA" id="ARBA00023242"/>
    </source>
</evidence>
<protein>
    <submittedName>
        <fullName evidence="6">Zn2Cys6 transcriptional regulator</fullName>
    </submittedName>
</protein>
<comment type="subcellular location">
    <subcellularLocation>
        <location evidence="1">Nucleus</location>
    </subcellularLocation>
</comment>
<evidence type="ECO:0000313" key="7">
    <source>
        <dbReference type="Proteomes" id="UP000826661"/>
    </source>
</evidence>
<dbReference type="PANTHER" id="PTHR31001:SF50">
    <property type="entry name" value="ZN(II)2CYS6 TRANSCRIPTION FACTOR (EUROFUNG)"/>
    <property type="match status" value="1"/>
</dbReference>
<organism evidence="6 7">
    <name type="scientific">Trichoderma simmonsii</name>
    <dbReference type="NCBI Taxonomy" id="1491479"/>
    <lineage>
        <taxon>Eukaryota</taxon>
        <taxon>Fungi</taxon>
        <taxon>Dikarya</taxon>
        <taxon>Ascomycota</taxon>
        <taxon>Pezizomycotina</taxon>
        <taxon>Sordariomycetes</taxon>
        <taxon>Hypocreomycetidae</taxon>
        <taxon>Hypocreales</taxon>
        <taxon>Hypocreaceae</taxon>
        <taxon>Trichoderma</taxon>
    </lineage>
</organism>
<dbReference type="Gene3D" id="4.10.240.10">
    <property type="entry name" value="Zn(2)-C6 fungal-type DNA-binding domain"/>
    <property type="match status" value="1"/>
</dbReference>
<dbReference type="SMART" id="SM00066">
    <property type="entry name" value="GAL4"/>
    <property type="match status" value="1"/>
</dbReference>
<dbReference type="CDD" id="cd12148">
    <property type="entry name" value="fungal_TF_MHR"/>
    <property type="match status" value="1"/>
</dbReference>
<dbReference type="CDD" id="cd00067">
    <property type="entry name" value="GAL4"/>
    <property type="match status" value="1"/>
</dbReference>
<dbReference type="SUPFAM" id="SSF57701">
    <property type="entry name" value="Zn2/Cys6 DNA-binding domain"/>
    <property type="match status" value="1"/>
</dbReference>
<dbReference type="Pfam" id="PF04082">
    <property type="entry name" value="Fungal_trans"/>
    <property type="match status" value="1"/>
</dbReference>
<keyword evidence="3" id="KW-0539">Nucleus</keyword>
<dbReference type="PROSITE" id="PS00463">
    <property type="entry name" value="ZN2_CY6_FUNGAL_1"/>
    <property type="match status" value="1"/>
</dbReference>
<feature type="region of interest" description="Disordered" evidence="4">
    <location>
        <begin position="27"/>
        <end position="66"/>
    </location>
</feature>
<dbReference type="GO" id="GO:0006351">
    <property type="term" value="P:DNA-templated transcription"/>
    <property type="evidence" value="ECO:0007669"/>
    <property type="project" value="InterPro"/>
</dbReference>
<dbReference type="GO" id="GO:0008270">
    <property type="term" value="F:zinc ion binding"/>
    <property type="evidence" value="ECO:0007669"/>
    <property type="project" value="InterPro"/>
</dbReference>
<dbReference type="Proteomes" id="UP000826661">
    <property type="component" value="Chromosome II"/>
</dbReference>
<evidence type="ECO:0000256" key="4">
    <source>
        <dbReference type="SAM" id="MobiDB-lite"/>
    </source>
</evidence>
<feature type="compositionally biased region" description="Basic and acidic residues" evidence="4">
    <location>
        <begin position="45"/>
        <end position="58"/>
    </location>
</feature>
<dbReference type="InterPro" id="IPR050613">
    <property type="entry name" value="Sec_Metabolite_Reg"/>
</dbReference>
<reference evidence="6 7" key="1">
    <citation type="journal article" date="2021" name="BMC Genomics">
        <title>Telomere-to-telomere genome assembly of asparaginase-producing Trichoderma simmonsii.</title>
        <authorList>
            <person name="Chung D."/>
            <person name="Kwon Y.M."/>
            <person name="Yang Y."/>
        </authorList>
    </citation>
    <scope>NUCLEOTIDE SEQUENCE [LARGE SCALE GENOMIC DNA]</scope>
    <source>
        <strain evidence="6 7">GH-Sj1</strain>
    </source>
</reference>
<dbReference type="SMART" id="SM00906">
    <property type="entry name" value="Fungal_trans"/>
    <property type="match status" value="1"/>
</dbReference>
<sequence>MCLAVFAKTPPRKRTVWQAFSFETTMEESHEAHEMSSAQIAQPTKADEPGSPRTDGRGTESNAGHPQLNPYSCLSCRKKKKKCDRVYPCVNCRKAGADCLFVPRRPSTRPKTTQGMLERLQHLEGVIGHLRDNYNQGATQQSPKTTEVRANAIIEGRVAARRSSPTNNRGTQNDAVTELGTELGRLAIGDGRSRYISSSFWASLDEEVDDLKSLLMELPDDQKVWNTPNPLEIGVTNQSFIFGTGAQHQSLSGLHPPMQHALLYWRLFKENCDRLIKVLHIPTFEPMILQAVKQPIGIPKGLEALIFSIYFSAVESLSEDECCEIFGSHKGDLIDTYKFATEQALARAKFLETDELIVLQAFVIFLMSLRNHCSIRLMWSLTALVVRLAQNAGIHRDGTHFNLSPFTVEMRRRLWWSICVLDSRACEDSGHDATLPHGGADTYIPLNINDTDLTVQMKEPPQPRVGLTEMSFSLVRFEATSLFRRLQYAFTSPVEKGDQDQDLAEKMKEVSESQKRLEELYLKYCDLSDPFSWYIYTIAQIVFTKMRLVAHHPSLRRAGYAELPRDTQDRLFTSSIIILEYWLALNTEKKTRKWRWLCETYIQWYALTFLLSALCVRSDCEEVDRAWNAVDATLRLGLKLSSTSHKRAGVDPKGLSEVDETSCDAYKPLRRLIEKARAARSRNSPPKENVAQVPQVGVTNTATQDEPGTAIGGVGGGVLLAGNFIDTAALDGISASGFSAPQEMPGIYHQWIYDLEFPNQGHDVIPGAMNWDISLGTDASKTFF</sequence>
<evidence type="ECO:0000313" key="6">
    <source>
        <dbReference type="EMBL" id="QYS97790.1"/>
    </source>
</evidence>
<proteinExistence type="predicted"/>
<dbReference type="InterPro" id="IPR036864">
    <property type="entry name" value="Zn2-C6_fun-type_DNA-bd_sf"/>
</dbReference>
<dbReference type="Pfam" id="PF00172">
    <property type="entry name" value="Zn_clus"/>
    <property type="match status" value="1"/>
</dbReference>
<evidence type="ECO:0000256" key="1">
    <source>
        <dbReference type="ARBA" id="ARBA00004123"/>
    </source>
</evidence>
<evidence type="ECO:0000256" key="2">
    <source>
        <dbReference type="ARBA" id="ARBA00022723"/>
    </source>
</evidence>
<dbReference type="GO" id="GO:0000981">
    <property type="term" value="F:DNA-binding transcription factor activity, RNA polymerase II-specific"/>
    <property type="evidence" value="ECO:0007669"/>
    <property type="project" value="InterPro"/>
</dbReference>